<dbReference type="AlphaFoldDB" id="A0ABD2Q664"/>
<feature type="compositionally biased region" description="Polar residues" evidence="1">
    <location>
        <begin position="8"/>
        <end position="20"/>
    </location>
</feature>
<name>A0ABD2Q664_9PLAT</name>
<evidence type="ECO:0000313" key="3">
    <source>
        <dbReference type="Proteomes" id="UP001626550"/>
    </source>
</evidence>
<dbReference type="EMBL" id="JBJKFK010000834">
    <property type="protein sequence ID" value="KAL3315075.1"/>
    <property type="molecule type" value="Genomic_DNA"/>
</dbReference>
<proteinExistence type="predicted"/>
<gene>
    <name evidence="2" type="ORF">Ciccas_006301</name>
</gene>
<accession>A0ABD2Q664</accession>
<sequence>MLPRNRPLHSSRSPNSDPGMQQLQFHFAYESEAERSDATSVPVSSAINTYSSIRLPPLEVPLASCEKCNTSDLCFSHHFTDDNTDMVCSSGIFNMSVPQLEDVTERFPNEYVLLKQNKPITMSSSTIRYADSSEYSRTAK</sequence>
<feature type="region of interest" description="Disordered" evidence="1">
    <location>
        <begin position="1"/>
        <end position="20"/>
    </location>
</feature>
<protein>
    <submittedName>
        <fullName evidence="2">Uncharacterized protein</fullName>
    </submittedName>
</protein>
<keyword evidence="3" id="KW-1185">Reference proteome</keyword>
<comment type="caution">
    <text evidence="2">The sequence shown here is derived from an EMBL/GenBank/DDBJ whole genome shotgun (WGS) entry which is preliminary data.</text>
</comment>
<dbReference type="Proteomes" id="UP001626550">
    <property type="component" value="Unassembled WGS sequence"/>
</dbReference>
<organism evidence="2 3">
    <name type="scientific">Cichlidogyrus casuarinus</name>
    <dbReference type="NCBI Taxonomy" id="1844966"/>
    <lineage>
        <taxon>Eukaryota</taxon>
        <taxon>Metazoa</taxon>
        <taxon>Spiralia</taxon>
        <taxon>Lophotrochozoa</taxon>
        <taxon>Platyhelminthes</taxon>
        <taxon>Monogenea</taxon>
        <taxon>Monopisthocotylea</taxon>
        <taxon>Dactylogyridea</taxon>
        <taxon>Ancyrocephalidae</taxon>
        <taxon>Cichlidogyrus</taxon>
    </lineage>
</organism>
<evidence type="ECO:0000313" key="2">
    <source>
        <dbReference type="EMBL" id="KAL3315075.1"/>
    </source>
</evidence>
<reference evidence="2 3" key="1">
    <citation type="submission" date="2024-11" db="EMBL/GenBank/DDBJ databases">
        <title>Adaptive evolution of stress response genes in parasites aligns with host niche diversity.</title>
        <authorList>
            <person name="Hahn C."/>
            <person name="Resl P."/>
        </authorList>
    </citation>
    <scope>NUCLEOTIDE SEQUENCE [LARGE SCALE GENOMIC DNA]</scope>
    <source>
        <strain evidence="2">EGGRZ-B1_66</strain>
        <tissue evidence="2">Body</tissue>
    </source>
</reference>
<evidence type="ECO:0000256" key="1">
    <source>
        <dbReference type="SAM" id="MobiDB-lite"/>
    </source>
</evidence>